<gene>
    <name evidence="2" type="ORF">M8A51_12605</name>
</gene>
<evidence type="ECO:0000256" key="1">
    <source>
        <dbReference type="SAM" id="SignalP"/>
    </source>
</evidence>
<keyword evidence="1" id="KW-0732">Signal</keyword>
<dbReference type="EMBL" id="JAMKFE010000006">
    <property type="protein sequence ID" value="MCM5680371.1"/>
    <property type="molecule type" value="Genomic_DNA"/>
</dbReference>
<name>A0ABT0YQG2_9BURK</name>
<feature type="chain" id="PRO_5045641599" evidence="1">
    <location>
        <begin position="31"/>
        <end position="131"/>
    </location>
</feature>
<keyword evidence="3" id="KW-1185">Reference proteome</keyword>
<evidence type="ECO:0000313" key="2">
    <source>
        <dbReference type="EMBL" id="MCM5680371.1"/>
    </source>
</evidence>
<evidence type="ECO:0000313" key="3">
    <source>
        <dbReference type="Proteomes" id="UP001165541"/>
    </source>
</evidence>
<dbReference type="Proteomes" id="UP001165541">
    <property type="component" value="Unassembled WGS sequence"/>
</dbReference>
<reference evidence="2" key="1">
    <citation type="submission" date="2022-05" db="EMBL/GenBank/DDBJ databases">
        <title>Schlegelella sp. nov., isolated from mangrove soil.</title>
        <authorList>
            <person name="Liu Y."/>
            <person name="Ge X."/>
            <person name="Liu W."/>
        </authorList>
    </citation>
    <scope>NUCLEOTIDE SEQUENCE</scope>
    <source>
        <strain evidence="2">S2-27</strain>
    </source>
</reference>
<dbReference type="RefSeq" id="WP_251778811.1">
    <property type="nucleotide sequence ID" value="NZ_JAMKFE010000006.1"/>
</dbReference>
<proteinExistence type="predicted"/>
<comment type="caution">
    <text evidence="2">The sequence shown here is derived from an EMBL/GenBank/DDBJ whole genome shotgun (WGS) entry which is preliminary data.</text>
</comment>
<accession>A0ABT0YQG2</accession>
<protein>
    <submittedName>
        <fullName evidence="2">Uncharacterized protein</fullName>
    </submittedName>
</protein>
<organism evidence="2 3">
    <name type="scientific">Caldimonas mangrovi</name>
    <dbReference type="NCBI Taxonomy" id="2944811"/>
    <lineage>
        <taxon>Bacteria</taxon>
        <taxon>Pseudomonadati</taxon>
        <taxon>Pseudomonadota</taxon>
        <taxon>Betaproteobacteria</taxon>
        <taxon>Burkholderiales</taxon>
        <taxon>Sphaerotilaceae</taxon>
        <taxon>Caldimonas</taxon>
    </lineage>
</organism>
<dbReference type="PROSITE" id="PS51257">
    <property type="entry name" value="PROKAR_LIPOPROTEIN"/>
    <property type="match status" value="1"/>
</dbReference>
<sequence>MRLSASTRCRLAGWLIATLLFMQFATLAYACPGSAVVPGMPAAMTMPDCAGMTAPDPEQPQLCKAHCEAGTQTVNTAPGVDILSLAVLPWVLDRGGLCELPCALSVRAASAPTGPPLGTPPVYLSFLVLRN</sequence>
<feature type="signal peptide" evidence="1">
    <location>
        <begin position="1"/>
        <end position="30"/>
    </location>
</feature>